<reference evidence="1" key="1">
    <citation type="journal article" date="2019" name="bioRxiv">
        <title>The Genome of the Zebra Mussel, Dreissena polymorpha: A Resource for Invasive Species Research.</title>
        <authorList>
            <person name="McCartney M.A."/>
            <person name="Auch B."/>
            <person name="Kono T."/>
            <person name="Mallez S."/>
            <person name="Zhang Y."/>
            <person name="Obille A."/>
            <person name="Becker A."/>
            <person name="Abrahante J.E."/>
            <person name="Garbe J."/>
            <person name="Badalamenti J.P."/>
            <person name="Herman A."/>
            <person name="Mangelson H."/>
            <person name="Liachko I."/>
            <person name="Sullivan S."/>
            <person name="Sone E.D."/>
            <person name="Koren S."/>
            <person name="Silverstein K.A.T."/>
            <person name="Beckman K.B."/>
            <person name="Gohl D.M."/>
        </authorList>
    </citation>
    <scope>NUCLEOTIDE SEQUENCE</scope>
    <source>
        <strain evidence="1">Duluth1</strain>
        <tissue evidence="1">Whole animal</tissue>
    </source>
</reference>
<protein>
    <submittedName>
        <fullName evidence="1">Uncharacterized protein</fullName>
    </submittedName>
</protein>
<organism evidence="1 2">
    <name type="scientific">Dreissena polymorpha</name>
    <name type="common">Zebra mussel</name>
    <name type="synonym">Mytilus polymorpha</name>
    <dbReference type="NCBI Taxonomy" id="45954"/>
    <lineage>
        <taxon>Eukaryota</taxon>
        <taxon>Metazoa</taxon>
        <taxon>Spiralia</taxon>
        <taxon>Lophotrochozoa</taxon>
        <taxon>Mollusca</taxon>
        <taxon>Bivalvia</taxon>
        <taxon>Autobranchia</taxon>
        <taxon>Heteroconchia</taxon>
        <taxon>Euheterodonta</taxon>
        <taxon>Imparidentia</taxon>
        <taxon>Neoheterodontei</taxon>
        <taxon>Myida</taxon>
        <taxon>Dreissenoidea</taxon>
        <taxon>Dreissenidae</taxon>
        <taxon>Dreissena</taxon>
    </lineage>
</organism>
<evidence type="ECO:0000313" key="2">
    <source>
        <dbReference type="Proteomes" id="UP000828390"/>
    </source>
</evidence>
<accession>A0A9D4K3L9</accession>
<comment type="caution">
    <text evidence="1">The sequence shown here is derived from an EMBL/GenBank/DDBJ whole genome shotgun (WGS) entry which is preliminary data.</text>
</comment>
<evidence type="ECO:0000313" key="1">
    <source>
        <dbReference type="EMBL" id="KAH3832405.1"/>
    </source>
</evidence>
<gene>
    <name evidence="1" type="ORF">DPMN_105691</name>
</gene>
<proteinExistence type="predicted"/>
<name>A0A9D4K3L9_DREPO</name>
<keyword evidence="2" id="KW-1185">Reference proteome</keyword>
<sequence length="65" mass="6670">MATTPTGVISQQSNVLPGTGMLSMPINLGPGLVPQGLKSAGQIRGSTHLPLQLQVCCPLKLSPSF</sequence>
<dbReference type="AlphaFoldDB" id="A0A9D4K3L9"/>
<dbReference type="EMBL" id="JAIWYP010000004">
    <property type="protein sequence ID" value="KAH3832405.1"/>
    <property type="molecule type" value="Genomic_DNA"/>
</dbReference>
<dbReference type="Proteomes" id="UP000828390">
    <property type="component" value="Unassembled WGS sequence"/>
</dbReference>
<reference evidence="1" key="2">
    <citation type="submission" date="2020-11" db="EMBL/GenBank/DDBJ databases">
        <authorList>
            <person name="McCartney M.A."/>
            <person name="Auch B."/>
            <person name="Kono T."/>
            <person name="Mallez S."/>
            <person name="Becker A."/>
            <person name="Gohl D.M."/>
            <person name="Silverstein K.A.T."/>
            <person name="Koren S."/>
            <person name="Bechman K.B."/>
            <person name="Herman A."/>
            <person name="Abrahante J.E."/>
            <person name="Garbe J."/>
        </authorList>
    </citation>
    <scope>NUCLEOTIDE SEQUENCE</scope>
    <source>
        <strain evidence="1">Duluth1</strain>
        <tissue evidence="1">Whole animal</tissue>
    </source>
</reference>